<comment type="caution">
    <text evidence="1">The sequence shown here is derived from an EMBL/GenBank/DDBJ whole genome shotgun (WGS) entry which is preliminary data.</text>
</comment>
<keyword evidence="1" id="KW-0378">Hydrolase</keyword>
<dbReference type="Gene3D" id="3.40.50.1110">
    <property type="entry name" value="SGNH hydrolase"/>
    <property type="match status" value="1"/>
</dbReference>
<dbReference type="CDD" id="cd00229">
    <property type="entry name" value="SGNH_hydrolase"/>
    <property type="match status" value="1"/>
</dbReference>
<accession>A0AA41Z5V1</accession>
<dbReference type="InterPro" id="IPR036514">
    <property type="entry name" value="SGNH_hydro_sf"/>
</dbReference>
<dbReference type="AlphaFoldDB" id="A0AA41Z5V1"/>
<evidence type="ECO:0000313" key="2">
    <source>
        <dbReference type="Proteomes" id="UP001165667"/>
    </source>
</evidence>
<keyword evidence="2" id="KW-1185">Reference proteome</keyword>
<dbReference type="RefSeq" id="WP_282586205.1">
    <property type="nucleotide sequence ID" value="NZ_JAMOIM010000011.1"/>
</dbReference>
<organism evidence="1 2">
    <name type="scientific">Lichenifustis flavocetrariae</name>
    <dbReference type="NCBI Taxonomy" id="2949735"/>
    <lineage>
        <taxon>Bacteria</taxon>
        <taxon>Pseudomonadati</taxon>
        <taxon>Pseudomonadota</taxon>
        <taxon>Alphaproteobacteria</taxon>
        <taxon>Hyphomicrobiales</taxon>
        <taxon>Lichenihabitantaceae</taxon>
        <taxon>Lichenifustis</taxon>
    </lineage>
</organism>
<dbReference type="Proteomes" id="UP001165667">
    <property type="component" value="Unassembled WGS sequence"/>
</dbReference>
<proteinExistence type="predicted"/>
<protein>
    <submittedName>
        <fullName evidence="1">SGNH/GDSL hydrolase family protein</fullName>
    </submittedName>
</protein>
<dbReference type="EMBL" id="JAMOIM010000011">
    <property type="protein sequence ID" value="MCW6509837.1"/>
    <property type="molecule type" value="Genomic_DNA"/>
</dbReference>
<reference evidence="1" key="1">
    <citation type="submission" date="2022-05" db="EMBL/GenBank/DDBJ databases">
        <authorList>
            <person name="Pankratov T."/>
        </authorList>
    </citation>
    <scope>NUCLEOTIDE SEQUENCE</scope>
    <source>
        <strain evidence="1">BP6-180914</strain>
    </source>
</reference>
<dbReference type="GO" id="GO:0016788">
    <property type="term" value="F:hydrolase activity, acting on ester bonds"/>
    <property type="evidence" value="ECO:0007669"/>
    <property type="project" value="UniProtKB-ARBA"/>
</dbReference>
<sequence>MSGNVFPAVVPPVVAGLPNWLSRASKTAESGFNNDLICFWGDSTTATALNFFGGCPLPVTYPTFSGARFVNFHQKSGEALAGTRIVNFGNTGATLAVSMNEPSGAVFNITRVLAANHQIYWPAANPPAAGDTVTIGGVVFTFVASGATGNQVNIGANFGGSISNLVAVLQASADPTVSKNNYASRSSNYDVSYALDVWSKALGPAGAGAGVACSTAGSIINGTPVLQVPGLVVLCYGINDVRTGATTQAQLVALITKAVNRIRAVLPACDIVLWGPNSFLADDPTGSALVSPATAVAAQAYSTLLYGAYEQLKNVWPNVVVLQKQDIFGKTCQTFAALGGSGLSAMSDQLHPSLGAQTQMADWLAPQIGFKKPFNPQRANLARVGNPTAPYSIYPREVEDPAFYDVIAQANWLGQGNASGNDYMDFLFPGARYREILPGDMVQMGTGGAVFQIPLTGVTLYNLNTTTARFGFTGTGLLPSFSGGVVTVYRQKFEWDATIQSYAQQLNAYPYKRRFYVAAAGSGYLRLYYLAQNGRDPANMLLNPNTDVIVGPGGFGAITGYSVLAFASVGAWQVSKTGTDFSALAGKYVWVFSTFPNREQIENNFEPIRLNLVGSIASTTTVRQIATRGAGKVNKVYYTQGTAGTTDLTITLKVAGTLVLTLLITANHVGIQQTSWASNSWFSVYPNQVLEWAISGGSGAADIAIALDIAG</sequence>
<name>A0AA41Z5V1_9HYPH</name>
<dbReference type="SUPFAM" id="SSF52266">
    <property type="entry name" value="SGNH hydrolase"/>
    <property type="match status" value="1"/>
</dbReference>
<gene>
    <name evidence="1" type="ORF">M8523_17610</name>
</gene>
<evidence type="ECO:0000313" key="1">
    <source>
        <dbReference type="EMBL" id="MCW6509837.1"/>
    </source>
</evidence>